<dbReference type="InterPro" id="IPR051396">
    <property type="entry name" value="Bact_Antivir_Def_Nuclease"/>
</dbReference>
<dbReference type="SUPFAM" id="SSF52540">
    <property type="entry name" value="P-loop containing nucleoside triphosphate hydrolases"/>
    <property type="match status" value="1"/>
</dbReference>
<feature type="domain" description="AAA+ ATPase" evidence="1">
    <location>
        <begin position="24"/>
        <end position="399"/>
    </location>
</feature>
<organism evidence="2">
    <name type="scientific">Chitinibacter mangrovi</name>
    <dbReference type="NCBI Taxonomy" id="3153927"/>
    <lineage>
        <taxon>Bacteria</taxon>
        <taxon>Pseudomonadati</taxon>
        <taxon>Pseudomonadota</taxon>
        <taxon>Betaproteobacteria</taxon>
        <taxon>Neisseriales</taxon>
        <taxon>Chitinibacteraceae</taxon>
        <taxon>Chitinibacter</taxon>
    </lineage>
</organism>
<dbReference type="SMART" id="SM00382">
    <property type="entry name" value="AAA"/>
    <property type="match status" value="1"/>
</dbReference>
<evidence type="ECO:0000313" key="2">
    <source>
        <dbReference type="EMBL" id="XBL99443.1"/>
    </source>
</evidence>
<accession>A0AAU7F7H1</accession>
<dbReference type="PANTHER" id="PTHR43581">
    <property type="entry name" value="ATP/GTP PHOSPHATASE"/>
    <property type="match status" value="1"/>
</dbReference>
<sequence length="636" mass="72409">MKLEKIQFGEKPFRKLRNITIEIAPRITVIAGHNGIGKSTILGLIANCSGLSRGEKSLFGTTYQSNFQEAFYLDYFADYDKYIQETTSTPKKNIPKVTLEYSNDDGSKLQKSCSVSLQKKTISTMQYKSHMIKVPKESKIREKNTQECAMETVALFHESIATPTKKENNHQIDVWRLRIIPRTLAKSPSTDIDNEPSDEFYLSELSTTKTNSSESGKIPIPTLYLGMSRMAPIGEFEDDQIEKRKAIKFNEQDKDFIHESFNHVLSFNKGAEDHLVLHSFAKSRKKSYLPTFDNHDTFAISLGQDSLSSIITALASFNQLKREQSENYKGGILVIDEVDAGFHPRAQEKLIDLLSKKARELNLQVVITTHSLTVIKKILSENDRPGNKVNNVIYLQDTRFPRAMENPTYTKIKYDMLGLVSPSTDKNIIKIYLEDDEAKFFLERLLSSKSISNHEASFGTDIELIPLSVGSNILMNLCAGDSYFKQVVIIPDNDVSTEQKNRKLIEDNKNICPLPGNDAFNENTPPQERTPEAIIYNYLKSKTDFNLSENAAFWYNINKDYTTDYVIDRVLTIDLSTTNDKKHREIMKAWFNHNRDFIGQARIVESWCSENSTSTDTFISELTTAIDTATRCSVKR</sequence>
<reference evidence="2" key="1">
    <citation type="submission" date="2024-05" db="EMBL/GenBank/DDBJ databases">
        <authorList>
            <person name="Yang L."/>
            <person name="Pan L."/>
        </authorList>
    </citation>
    <scope>NUCLEOTIDE SEQUENCE</scope>
    <source>
        <strain evidence="2">FCG-7</strain>
    </source>
</reference>
<dbReference type="InterPro" id="IPR027417">
    <property type="entry name" value="P-loop_NTPase"/>
</dbReference>
<dbReference type="InterPro" id="IPR003593">
    <property type="entry name" value="AAA+_ATPase"/>
</dbReference>
<dbReference type="InterPro" id="IPR041685">
    <property type="entry name" value="AAA_GajA/Old/RecF-like"/>
</dbReference>
<dbReference type="PANTHER" id="PTHR43581:SF4">
    <property type="entry name" value="ATP_GTP PHOSPHATASE"/>
    <property type="match status" value="1"/>
</dbReference>
<dbReference type="AlphaFoldDB" id="A0AAU7F7H1"/>
<protein>
    <submittedName>
        <fullName evidence="2">AAA family ATPase</fullName>
    </submittedName>
</protein>
<evidence type="ECO:0000259" key="1">
    <source>
        <dbReference type="SMART" id="SM00382"/>
    </source>
</evidence>
<dbReference type="Gene3D" id="3.40.50.300">
    <property type="entry name" value="P-loop containing nucleotide triphosphate hydrolases"/>
    <property type="match status" value="2"/>
</dbReference>
<name>A0AAU7F7H1_9NEIS</name>
<dbReference type="RefSeq" id="WP_348943867.1">
    <property type="nucleotide sequence ID" value="NZ_CP157355.1"/>
</dbReference>
<dbReference type="CDD" id="cd00267">
    <property type="entry name" value="ABC_ATPase"/>
    <property type="match status" value="2"/>
</dbReference>
<proteinExistence type="predicted"/>
<dbReference type="EMBL" id="CP157355">
    <property type="protein sequence ID" value="XBL99443.1"/>
    <property type="molecule type" value="Genomic_DNA"/>
</dbReference>
<dbReference type="KEGG" id="cmav:ABHF33_10205"/>
<dbReference type="Pfam" id="PF13175">
    <property type="entry name" value="AAA_15"/>
    <property type="match status" value="1"/>
</dbReference>
<gene>
    <name evidence="2" type="ORF">ABHF33_10205</name>
</gene>